<reference evidence="1 2" key="1">
    <citation type="journal article" date="2024" name="G3 (Bethesda)">
        <title>Genome assembly of Hibiscus sabdariffa L. provides insights into metabolisms of medicinal natural products.</title>
        <authorList>
            <person name="Kim T."/>
        </authorList>
    </citation>
    <scope>NUCLEOTIDE SEQUENCE [LARGE SCALE GENOMIC DNA]</scope>
    <source>
        <strain evidence="1">TK-2024</strain>
        <tissue evidence="1">Old leaves</tissue>
    </source>
</reference>
<gene>
    <name evidence="1" type="ORF">V6N12_069039</name>
</gene>
<sequence>MINFDKDEIVFKVDDDQLKMKALKKQLEQKNKGKGIDITPTEGTQRLKPYMGAHIEREKAVMSLRDA</sequence>
<dbReference type="Proteomes" id="UP001472677">
    <property type="component" value="Unassembled WGS sequence"/>
</dbReference>
<evidence type="ECO:0000313" key="1">
    <source>
        <dbReference type="EMBL" id="KAK8578695.1"/>
    </source>
</evidence>
<organism evidence="1 2">
    <name type="scientific">Hibiscus sabdariffa</name>
    <name type="common">roselle</name>
    <dbReference type="NCBI Taxonomy" id="183260"/>
    <lineage>
        <taxon>Eukaryota</taxon>
        <taxon>Viridiplantae</taxon>
        <taxon>Streptophyta</taxon>
        <taxon>Embryophyta</taxon>
        <taxon>Tracheophyta</taxon>
        <taxon>Spermatophyta</taxon>
        <taxon>Magnoliopsida</taxon>
        <taxon>eudicotyledons</taxon>
        <taxon>Gunneridae</taxon>
        <taxon>Pentapetalae</taxon>
        <taxon>rosids</taxon>
        <taxon>malvids</taxon>
        <taxon>Malvales</taxon>
        <taxon>Malvaceae</taxon>
        <taxon>Malvoideae</taxon>
        <taxon>Hibiscus</taxon>
    </lineage>
</organism>
<name>A0ABR2FCS0_9ROSI</name>
<dbReference type="EMBL" id="JBBPBM010000006">
    <property type="protein sequence ID" value="KAK8578695.1"/>
    <property type="molecule type" value="Genomic_DNA"/>
</dbReference>
<proteinExistence type="predicted"/>
<comment type="caution">
    <text evidence="1">The sequence shown here is derived from an EMBL/GenBank/DDBJ whole genome shotgun (WGS) entry which is preliminary data.</text>
</comment>
<accession>A0ABR2FCS0</accession>
<keyword evidence="2" id="KW-1185">Reference proteome</keyword>
<protein>
    <submittedName>
        <fullName evidence="1">Uncharacterized protein</fullName>
    </submittedName>
</protein>
<evidence type="ECO:0000313" key="2">
    <source>
        <dbReference type="Proteomes" id="UP001472677"/>
    </source>
</evidence>